<sequence>MRQLPTSAPLTLDNDMVAPQDRPKNESQREVSADAQAALRLLEAHKTSGEPIRILTARHGILSVEAYELRGDKVTVCGTNDSGEALCTDHVPLRVFVEWGKKKTNEVIVEPPVPPSGSGEDSPLTGKNNVQDVVMEGDGGKPKTPGKKDTFRAQVGAADISEEIENRARDIAEEKMTREKEQLTGFSGWLSKTFKHNYGREIYRQIEIRKAREAILREGSLYAGSAAARDAHNKATNAIVDRIVQDYEEFIHKDAGEKREKFAGRETETAQEKAIKDRLTNIIKAYAADPSMSREDVEDAKKRIFHDAAKLKKTGGDGRMYADNVTEIAERLREHAAHAGGLANVDLDLDFTIAKAKLGARTEREGNKVDWALEKMRKLSGGFLSDALSNEIAVAVGAVYAVSAFGGQRIASSTLASWATFGASAGLAGVVAGYKEKSRMNRERILHERQRAVGSEIQVKEGMTDNEREAKRIELLKQIEKAKWPFGRKSALKKELADLDRSPRRLEMEQHLREKVSAVDMTTLAIAMLVDNAGAERLANIDKKSLSGVASGEIVLRENTPEAYAAASSLLAEIEARIRLSNTKGVDLLSYSDVTEVEAERRDLDYARALLKAVMRRAYDSVDGIDRTAYPTFDAYLEKLRKDSEVTLYGEKSMNVKKDKAFNKLATKKALWTGAKVTVGAMVIGGAVHEAAAFFGNGGPEIDPMGVSHSDGASGGEFVLPEGVNLEQLADGSSRMVAADGSVIADGLHTPGGVFDAASEAKLNALGIHPHDTMITIEHPVTVERSFTIPEWLGASADVVHAKRDLWYGNDTKVFDLNELKLWWGGSEQIGTNAHGDYVMSMSHMKPDWSFNTPESVDPFSALHEGKLKLLLSLTEGTQNRPVELDIDVDGNIVIPKDSDIAKTLFRLDDGKPVFLGRFAEIAEVRGIDPDGRVHYGILATHEGKGVTGMIDGTITINESIDKPVTEFDFENKPNLPPLVPIPVSWRTPLEPMGKRKGVVGEPAVVAGEPEPVDHSAGNAKRMKDLQMTDAAWSNAKLEDEPPTRDQLVVSSADDATPINQNITPSTIPSFDAVRDAQARQGIAASDLARRMQEASLKNDQASGDTPSSSIPSFGAVRDAQARQGIATADLAKRMQEATLKNNQPPVETAPLESEADQPVAEDALTDAQEDARDDAPEEVISNEVKIERADGVLVRLEGMRKSLRSFEKRKVEMSAGKQREWQLKIIGLDKKAEEKIVRARFEELQKMFASTNGMTEAERRKVDEALAAVAAAHEFLLPKEKLEA</sequence>
<dbReference type="Proteomes" id="UP000034846">
    <property type="component" value="Unassembled WGS sequence"/>
</dbReference>
<gene>
    <name evidence="2" type="ORF">UY72_C0012G0004</name>
</gene>
<organism evidence="2 3">
    <name type="scientific">Candidatus Uhrbacteria bacterium GW2011_GWD2_52_7</name>
    <dbReference type="NCBI Taxonomy" id="1618989"/>
    <lineage>
        <taxon>Bacteria</taxon>
        <taxon>Candidatus Uhriibacteriota</taxon>
    </lineage>
</organism>
<feature type="compositionally biased region" description="Basic and acidic residues" evidence="1">
    <location>
        <begin position="21"/>
        <end position="30"/>
    </location>
</feature>
<dbReference type="EMBL" id="LCRD01000012">
    <property type="protein sequence ID" value="KKW30459.1"/>
    <property type="molecule type" value="Genomic_DNA"/>
</dbReference>
<protein>
    <submittedName>
        <fullName evidence="2">Uncharacterized protein</fullName>
    </submittedName>
</protein>
<accession>A0A0G2ADD4</accession>
<feature type="region of interest" description="Disordered" evidence="1">
    <location>
        <begin position="1"/>
        <end position="30"/>
    </location>
</feature>
<comment type="caution">
    <text evidence="2">The sequence shown here is derived from an EMBL/GenBank/DDBJ whole genome shotgun (WGS) entry which is preliminary data.</text>
</comment>
<feature type="region of interest" description="Disordered" evidence="1">
    <location>
        <begin position="108"/>
        <end position="127"/>
    </location>
</feature>
<evidence type="ECO:0000313" key="3">
    <source>
        <dbReference type="Proteomes" id="UP000034846"/>
    </source>
</evidence>
<feature type="region of interest" description="Disordered" evidence="1">
    <location>
        <begin position="1094"/>
        <end position="1113"/>
    </location>
</feature>
<name>A0A0G2ADD4_9BACT</name>
<evidence type="ECO:0000313" key="2">
    <source>
        <dbReference type="EMBL" id="KKW30459.1"/>
    </source>
</evidence>
<evidence type="ECO:0000256" key="1">
    <source>
        <dbReference type="SAM" id="MobiDB-lite"/>
    </source>
</evidence>
<dbReference type="PATRIC" id="fig|1618989.3.peg.215"/>
<feature type="compositionally biased region" description="Polar residues" evidence="1">
    <location>
        <begin position="1096"/>
        <end position="1112"/>
    </location>
</feature>
<reference evidence="2 3" key="1">
    <citation type="journal article" date="2015" name="Nature">
        <title>rRNA introns, odd ribosomes, and small enigmatic genomes across a large radiation of phyla.</title>
        <authorList>
            <person name="Brown C.T."/>
            <person name="Hug L.A."/>
            <person name="Thomas B.C."/>
            <person name="Sharon I."/>
            <person name="Castelle C.J."/>
            <person name="Singh A."/>
            <person name="Wilkins M.J."/>
            <person name="Williams K.H."/>
            <person name="Banfield J.F."/>
        </authorList>
    </citation>
    <scope>NUCLEOTIDE SEQUENCE [LARGE SCALE GENOMIC DNA]</scope>
</reference>
<proteinExistence type="predicted"/>